<evidence type="ECO:0000313" key="3">
    <source>
        <dbReference type="Proteomes" id="UP000515663"/>
    </source>
</evidence>
<name>A0A7D7LYA9_9ACTN</name>
<feature type="region of interest" description="Disordered" evidence="1">
    <location>
        <begin position="49"/>
        <end position="75"/>
    </location>
</feature>
<proteinExistence type="predicted"/>
<evidence type="ECO:0000313" key="2">
    <source>
        <dbReference type="EMBL" id="QMT02799.1"/>
    </source>
</evidence>
<keyword evidence="3" id="KW-1185">Reference proteome</keyword>
<accession>A0A7D7LYA9</accession>
<dbReference type="AlphaFoldDB" id="A0A7D7LYA9"/>
<evidence type="ECO:0000256" key="1">
    <source>
        <dbReference type="SAM" id="MobiDB-lite"/>
    </source>
</evidence>
<dbReference type="RefSeq" id="WP_219851022.1">
    <property type="nucleotide sequence ID" value="NZ_CP059491.1"/>
</dbReference>
<dbReference type="KEGG" id="gji:H1R19_06605"/>
<sequence length="145" mass="15640">MGEDGRLSAENLRDLLVDGHTWESWDCAMTRPAPTSDGHDDTYAEDLERARQRSGSDESVITGATAERVPNASGRGDAWESVLATRATDRPGLEEFLAAGEWAALSGTGPLRFSLCDFAGRIALVVGHERRWQAAGELLGARSPE</sequence>
<dbReference type="EMBL" id="CP059491">
    <property type="protein sequence ID" value="QMT02799.1"/>
    <property type="molecule type" value="Genomic_DNA"/>
</dbReference>
<reference evidence="3" key="1">
    <citation type="submission" date="2020-07" db="EMBL/GenBank/DDBJ databases">
        <title>novel species isolated from the respiratory tract of Marmot.</title>
        <authorList>
            <person name="Zhang G."/>
        </authorList>
    </citation>
    <scope>NUCLEOTIDE SEQUENCE [LARGE SCALE GENOMIC DNA]</scope>
    <source>
        <strain evidence="3">686</strain>
    </source>
</reference>
<dbReference type="Proteomes" id="UP000515663">
    <property type="component" value="Chromosome"/>
</dbReference>
<gene>
    <name evidence="2" type="ORF">H1R19_06605</name>
</gene>
<organism evidence="2 3">
    <name type="scientific">Gordonia jinghuaiqii</name>
    <dbReference type="NCBI Taxonomy" id="2758710"/>
    <lineage>
        <taxon>Bacteria</taxon>
        <taxon>Bacillati</taxon>
        <taxon>Actinomycetota</taxon>
        <taxon>Actinomycetes</taxon>
        <taxon>Mycobacteriales</taxon>
        <taxon>Gordoniaceae</taxon>
        <taxon>Gordonia</taxon>
    </lineage>
</organism>
<protein>
    <submittedName>
        <fullName evidence="2">Uncharacterized protein</fullName>
    </submittedName>
</protein>